<dbReference type="InterPro" id="IPR002301">
    <property type="entry name" value="Ile-tRNA-ligase"/>
</dbReference>
<comment type="catalytic activity">
    <reaction evidence="14 15">
        <text>tRNA(Ile) + L-isoleucine + ATP = L-isoleucyl-tRNA(Ile) + AMP + diphosphate</text>
        <dbReference type="Rhea" id="RHEA:11060"/>
        <dbReference type="Rhea" id="RHEA-COMP:9666"/>
        <dbReference type="Rhea" id="RHEA-COMP:9695"/>
        <dbReference type="ChEBI" id="CHEBI:30616"/>
        <dbReference type="ChEBI" id="CHEBI:33019"/>
        <dbReference type="ChEBI" id="CHEBI:58045"/>
        <dbReference type="ChEBI" id="CHEBI:78442"/>
        <dbReference type="ChEBI" id="CHEBI:78528"/>
        <dbReference type="ChEBI" id="CHEBI:456215"/>
        <dbReference type="EC" id="6.1.1.5"/>
    </reaction>
</comment>
<comment type="domain">
    <text evidence="15">IleRS has two distinct active sites: one for aminoacylation and one for editing. The misactivated valine is translocated from the active site to the editing site, which sterically excludes the correctly activated isoleucine. The single editing site contains two valyl binding pockets, one specific for each substrate (Val-AMP or Val-tRNA(Ile)).</text>
</comment>
<evidence type="ECO:0000256" key="13">
    <source>
        <dbReference type="ARBA" id="ARBA00025217"/>
    </source>
</evidence>
<comment type="subunit">
    <text evidence="4 15">Monomer.</text>
</comment>
<dbReference type="EMBL" id="MHJJ01000011">
    <property type="protein sequence ID" value="OGY65406.1"/>
    <property type="molecule type" value="Genomic_DNA"/>
</dbReference>
<feature type="compositionally biased region" description="Basic and acidic residues" evidence="16">
    <location>
        <begin position="487"/>
        <end position="506"/>
    </location>
</feature>
<evidence type="ECO:0000256" key="11">
    <source>
        <dbReference type="ARBA" id="ARBA00022917"/>
    </source>
</evidence>
<dbReference type="Gene3D" id="3.40.50.620">
    <property type="entry name" value="HUPs"/>
    <property type="match status" value="3"/>
</dbReference>
<protein>
    <recommendedName>
        <fullName evidence="15">Isoleucine--tRNA ligase</fullName>
        <ecNumber evidence="15">6.1.1.5</ecNumber>
    </recommendedName>
    <alternativeName>
        <fullName evidence="15">Isoleucyl-tRNA synthetase</fullName>
        <shortName evidence="15">IleRS</shortName>
    </alternativeName>
</protein>
<dbReference type="GO" id="GO:0005737">
    <property type="term" value="C:cytoplasm"/>
    <property type="evidence" value="ECO:0007669"/>
    <property type="project" value="UniProtKB-SubCell"/>
</dbReference>
<dbReference type="GO" id="GO:0004822">
    <property type="term" value="F:isoleucine-tRNA ligase activity"/>
    <property type="evidence" value="ECO:0007669"/>
    <property type="project" value="UniProtKB-UniRule"/>
</dbReference>
<evidence type="ECO:0000256" key="2">
    <source>
        <dbReference type="ARBA" id="ARBA00004496"/>
    </source>
</evidence>
<evidence type="ECO:0000256" key="15">
    <source>
        <dbReference type="HAMAP-Rule" id="MF_02003"/>
    </source>
</evidence>
<evidence type="ECO:0000259" key="18">
    <source>
        <dbReference type="Pfam" id="PF08264"/>
    </source>
</evidence>
<feature type="short sequence motif" description="'HIGH' region" evidence="15">
    <location>
        <begin position="49"/>
        <end position="59"/>
    </location>
</feature>
<dbReference type="GO" id="GO:0000049">
    <property type="term" value="F:tRNA binding"/>
    <property type="evidence" value="ECO:0007669"/>
    <property type="project" value="InterPro"/>
</dbReference>
<keyword evidence="6 15" id="KW-0436">Ligase</keyword>
<evidence type="ECO:0000256" key="6">
    <source>
        <dbReference type="ARBA" id="ARBA00022598"/>
    </source>
</evidence>
<dbReference type="Proteomes" id="UP000177942">
    <property type="component" value="Unassembled WGS sequence"/>
</dbReference>
<evidence type="ECO:0000259" key="17">
    <source>
        <dbReference type="Pfam" id="PF00133"/>
    </source>
</evidence>
<dbReference type="CDD" id="cd07961">
    <property type="entry name" value="Anticodon_Ia_Ile_ABEc"/>
    <property type="match status" value="1"/>
</dbReference>
<dbReference type="InterPro" id="IPR014729">
    <property type="entry name" value="Rossmann-like_a/b/a_fold"/>
</dbReference>
<feature type="short sequence motif" description="'KMSKS' region" evidence="15">
    <location>
        <begin position="838"/>
        <end position="842"/>
    </location>
</feature>
<evidence type="ECO:0000256" key="1">
    <source>
        <dbReference type="ARBA" id="ARBA00001947"/>
    </source>
</evidence>
<evidence type="ECO:0000256" key="16">
    <source>
        <dbReference type="SAM" id="MobiDB-lite"/>
    </source>
</evidence>
<feature type="domain" description="Methionyl/Valyl/Leucyl/Isoleucyl-tRNA synthetase anticodon-binding" evidence="18">
    <location>
        <begin position="933"/>
        <end position="1083"/>
    </location>
</feature>
<keyword evidence="10 15" id="KW-0067">ATP-binding</keyword>
<dbReference type="Gene3D" id="1.10.730.10">
    <property type="entry name" value="Isoleucyl-tRNA Synthetase, Domain 1"/>
    <property type="match status" value="1"/>
</dbReference>
<evidence type="ECO:0000256" key="5">
    <source>
        <dbReference type="ARBA" id="ARBA00022490"/>
    </source>
</evidence>
<keyword evidence="11 15" id="KW-0648">Protein biosynthesis</keyword>
<feature type="region of interest" description="Disordered" evidence="16">
    <location>
        <begin position="487"/>
        <end position="510"/>
    </location>
</feature>
<comment type="caution">
    <text evidence="19">The sequence shown here is derived from an EMBL/GenBank/DDBJ whole genome shotgun (WGS) entry which is preliminary data.</text>
</comment>
<dbReference type="Gene3D" id="3.40.50.1240">
    <property type="entry name" value="Phosphoglycerate mutase-like"/>
    <property type="match status" value="1"/>
</dbReference>
<dbReference type="STRING" id="1798407.A3A16_03100"/>
<dbReference type="Pfam" id="PF08264">
    <property type="entry name" value="Anticodon_1"/>
    <property type="match status" value="1"/>
</dbReference>
<feature type="binding site" evidence="15">
    <location>
        <position position="841"/>
    </location>
    <ligand>
        <name>ATP</name>
        <dbReference type="ChEBI" id="CHEBI:30616"/>
    </ligand>
</feature>
<feature type="domain" description="Aminoacyl-tRNA synthetase class Ia" evidence="17">
    <location>
        <begin position="733"/>
        <end position="866"/>
    </location>
</feature>
<dbReference type="InterPro" id="IPR002300">
    <property type="entry name" value="aa-tRNA-synth_Ia"/>
</dbReference>
<name>A0A1G1ZMQ2_9BACT</name>
<dbReference type="SMART" id="SM00855">
    <property type="entry name" value="PGAM"/>
    <property type="match status" value="1"/>
</dbReference>
<reference evidence="19 20" key="1">
    <citation type="journal article" date="2016" name="Nat. Commun.">
        <title>Thousands of microbial genomes shed light on interconnected biogeochemical processes in an aquifer system.</title>
        <authorList>
            <person name="Anantharaman K."/>
            <person name="Brown C.T."/>
            <person name="Hug L.A."/>
            <person name="Sharon I."/>
            <person name="Castelle C.J."/>
            <person name="Probst A.J."/>
            <person name="Thomas B.C."/>
            <person name="Singh A."/>
            <person name="Wilkins M.J."/>
            <person name="Karaoz U."/>
            <person name="Brodie E.L."/>
            <person name="Williams K.H."/>
            <person name="Hubbard S.S."/>
            <person name="Banfield J.F."/>
        </authorList>
    </citation>
    <scope>NUCLEOTIDE SEQUENCE [LARGE SCALE GENOMIC DNA]</scope>
</reference>
<keyword evidence="7 15" id="KW-0479">Metal-binding</keyword>
<dbReference type="Pfam" id="PF00300">
    <property type="entry name" value="His_Phos_1"/>
    <property type="match status" value="1"/>
</dbReference>
<evidence type="ECO:0000256" key="14">
    <source>
        <dbReference type="ARBA" id="ARBA00048359"/>
    </source>
</evidence>
<dbReference type="InterPro" id="IPR009080">
    <property type="entry name" value="tRNAsynth_Ia_anticodon-bd"/>
</dbReference>
<comment type="cofactor">
    <cofactor evidence="1 15">
        <name>Zn(2+)</name>
        <dbReference type="ChEBI" id="CHEBI:29105"/>
    </cofactor>
</comment>
<dbReference type="PANTHER" id="PTHR42780:SF1">
    <property type="entry name" value="ISOLEUCINE--TRNA LIGASE, CYTOPLASMIC"/>
    <property type="match status" value="1"/>
</dbReference>
<evidence type="ECO:0000313" key="19">
    <source>
        <dbReference type="EMBL" id="OGY65406.1"/>
    </source>
</evidence>
<accession>A0A1G1ZMQ2</accession>
<dbReference type="GO" id="GO:0005524">
    <property type="term" value="F:ATP binding"/>
    <property type="evidence" value="ECO:0007669"/>
    <property type="project" value="UniProtKB-UniRule"/>
</dbReference>
<dbReference type="InterPro" id="IPR013078">
    <property type="entry name" value="His_Pase_superF_clade-1"/>
</dbReference>
<evidence type="ECO:0000256" key="3">
    <source>
        <dbReference type="ARBA" id="ARBA00007078"/>
    </source>
</evidence>
<dbReference type="InterPro" id="IPR033709">
    <property type="entry name" value="Anticodon_Ile_ABEc"/>
</dbReference>
<dbReference type="Pfam" id="PF19302">
    <property type="entry name" value="DUF5915"/>
    <property type="match status" value="1"/>
</dbReference>
<dbReference type="SUPFAM" id="SSF53254">
    <property type="entry name" value="Phosphoglycerate mutase-like"/>
    <property type="match status" value="1"/>
</dbReference>
<dbReference type="AlphaFoldDB" id="A0A1G1ZMQ2"/>
<evidence type="ECO:0000313" key="20">
    <source>
        <dbReference type="Proteomes" id="UP000177942"/>
    </source>
</evidence>
<dbReference type="InterPro" id="IPR029033">
    <property type="entry name" value="His_PPase_superfam"/>
</dbReference>
<keyword evidence="5 15" id="KW-0963">Cytoplasm</keyword>
<evidence type="ECO:0000256" key="8">
    <source>
        <dbReference type="ARBA" id="ARBA00022741"/>
    </source>
</evidence>
<dbReference type="FunFam" id="3.40.50.620:FF:000063">
    <property type="entry name" value="Isoleucine--tRNA ligase"/>
    <property type="match status" value="1"/>
</dbReference>
<organism evidence="19 20">
    <name type="scientific">Candidatus Harrisonbacteria bacterium RIFCSPLOWO2_01_FULL_44_18</name>
    <dbReference type="NCBI Taxonomy" id="1798407"/>
    <lineage>
        <taxon>Bacteria</taxon>
        <taxon>Candidatus Harrisoniibacteriota</taxon>
    </lineage>
</organism>
<dbReference type="InterPro" id="IPR023586">
    <property type="entry name" value="Ile-tRNA-ligase_type2"/>
</dbReference>
<dbReference type="SUPFAM" id="SSF50677">
    <property type="entry name" value="ValRS/IleRS/LeuRS editing domain"/>
    <property type="match status" value="1"/>
</dbReference>
<dbReference type="HAMAP" id="MF_02003">
    <property type="entry name" value="Ile_tRNA_synth_type2"/>
    <property type="match status" value="1"/>
</dbReference>
<comment type="similarity">
    <text evidence="3 15">Belongs to the class-I aminoacyl-tRNA synthetase family. IleS type 2 subfamily.</text>
</comment>
<dbReference type="CDD" id="cd07067">
    <property type="entry name" value="HP_PGM_like"/>
    <property type="match status" value="1"/>
</dbReference>
<evidence type="ECO:0000256" key="7">
    <source>
        <dbReference type="ARBA" id="ARBA00022723"/>
    </source>
</evidence>
<keyword evidence="9 15" id="KW-0862">Zinc</keyword>
<dbReference type="Gene3D" id="3.90.740.10">
    <property type="entry name" value="Valyl/Leucyl/Isoleucyl-tRNA synthetase, editing domain"/>
    <property type="match status" value="1"/>
</dbReference>
<gene>
    <name evidence="15" type="primary">ileS</name>
    <name evidence="19" type="ORF">A3A16_03100</name>
</gene>
<feature type="domain" description="Aminoacyl-tRNA synthetase class Ia" evidence="17">
    <location>
        <begin position="16"/>
        <end position="516"/>
    </location>
</feature>
<dbReference type="PANTHER" id="PTHR42780">
    <property type="entry name" value="SOLEUCYL-TRNA SYNTHETASE"/>
    <property type="match status" value="1"/>
</dbReference>
<proteinExistence type="inferred from homology"/>
<keyword evidence="12 15" id="KW-0030">Aminoacyl-tRNA synthetase</keyword>
<comment type="function">
    <text evidence="13 15">Catalyzes the attachment of isoleucine to tRNA(Ile). As IleRS can inadvertently accommodate and process structurally similar amino acids such as valine, to avoid such errors it has two additional distinct tRNA(Ile)-dependent editing activities. One activity is designated as 'pretransfer' editing and involves the hydrolysis of activated Val-AMP. The other activity is designated 'posttransfer' editing and involves deacylation of mischarged Val-tRNA(Ile).</text>
</comment>
<dbReference type="SUPFAM" id="SSF52374">
    <property type="entry name" value="Nucleotidylyl transferase"/>
    <property type="match status" value="1"/>
</dbReference>
<dbReference type="EC" id="6.1.1.5" evidence="15"/>
<dbReference type="InterPro" id="IPR013155">
    <property type="entry name" value="M/V/L/I-tRNA-synth_anticd-bd"/>
</dbReference>
<dbReference type="PRINTS" id="PR00984">
    <property type="entry name" value="TRNASYNTHILE"/>
</dbReference>
<dbReference type="SUPFAM" id="SSF47323">
    <property type="entry name" value="Anticodon-binding domain of a subclass of class I aminoacyl-tRNA synthetases"/>
    <property type="match status" value="1"/>
</dbReference>
<sequence>MLHDLKQFNLSEIEEKILKFWKENQVFRKSLLLRQKGNGKSFKFFEGPPTANGMPGMHHVLARAFKDIILRYKTMRGYYVLRKAGWDTHGLPVEIEVEKALGIKNKQEIEKFGIAEFNARAKASVWKYKSEWEKLTERIGFWLDFSDPYVTYNNKYIESVWWIFSQIFKRGLLKKLYKVVPWCPRCQTPLSSHELGQPGAYKKTKDPSVYVKFALRQAQGKRAKTNEFLLVWTTTPWTLPANVAVAVNPQLTYTKYSAKASGGKVEYVWSYNPPPKVEGAEIEVVEKMSGKKLVGLEYEPLYRTKNQELRTKNYKVLAADFVSTEEGTGLVHIAPAFGEDDLKLITNYPCLPAGKQLPITNIPITIDDRGIVNKGLPGAGKFIKEADKDIIADLQKRGLLYNSGVIEHEYPFCWRCSNPLIYFARDSWFIEMSKLRDELMAVNKKINWIPPHIKEGRFGEWLKELKDWSISRERYWGTPLPIWAHTENLEQRTKNKEQMDGGDRADGSSSEALAEKGCDNILVAGSLADLNKHRYSQNKFFITRHTESTHNLDDIIASGAERGKSASRVTKKGIEQAGKMGAALKKRKIDVIYCSPYLRTKQTARIIAKIIGAKIIFDKRIGELNTGIFNGRPVKEYKAYFADSLEKFTKTPPGGENLADVKRRMFAFLRDINQRHNGKNILIVSHGDPLWVLEGAVKGLANEEILKLSYPEIGDFREMSLENWSYNNYGELDLHRPFIDEIILKCQKCGGQMKRVKEVADVWFDSGAMPFAQWHYPFENKELVDKRLQFPADYIAEGMDQTRGWFYTLLAISVLLKRGAPYHNVISFGLLLDKYGLKMSKSKGNVVDPWAMIQKYGADVIRWHFYTINDPGEPKKFDEQDLAKTLRRVFLILYNSFVFWSTYAEKKVLSLRDISRREKSSVPAGREVRGVLDRWISSRLNQTILGATQLLDKYEVGDAGRLIESFIDDLSRWYIRRSRGIFQDVAKGGSASKKQWQSASATLYYVLAELSKLLAPFAPFFAEALHQSLGEESSVHLMDWPKAEKGLIDKELLDQMAEVRRLTALALAEREKAGIKVRQPLQKLKVKSFPPPIQQDFGRRNPAKSGIKFKVLDKTLLNLLADEVNVKEVVFDSKISGEAELDTKLTPELRNEGIMRELVRMVQGLRHDANYQPKDKIILMIEAPEELLKIARFKLADFKKETNSKDVEFRKTTKFDAELITKLDNRPIWLGVRK</sequence>
<dbReference type="GO" id="GO:0002161">
    <property type="term" value="F:aminoacyl-tRNA deacylase activity"/>
    <property type="evidence" value="ECO:0007669"/>
    <property type="project" value="InterPro"/>
</dbReference>
<comment type="subcellular location">
    <subcellularLocation>
        <location evidence="2 15">Cytoplasm</location>
    </subcellularLocation>
</comment>
<keyword evidence="8 15" id="KW-0547">Nucleotide-binding</keyword>
<dbReference type="Pfam" id="PF00133">
    <property type="entry name" value="tRNA-synt_1"/>
    <property type="match status" value="2"/>
</dbReference>
<dbReference type="InterPro" id="IPR009008">
    <property type="entry name" value="Val/Leu/Ile-tRNA-synth_edit"/>
</dbReference>
<dbReference type="GO" id="GO:0006428">
    <property type="term" value="P:isoleucyl-tRNA aminoacylation"/>
    <property type="evidence" value="ECO:0007669"/>
    <property type="project" value="UniProtKB-UniRule"/>
</dbReference>
<evidence type="ECO:0000256" key="4">
    <source>
        <dbReference type="ARBA" id="ARBA00011245"/>
    </source>
</evidence>
<evidence type="ECO:0000256" key="10">
    <source>
        <dbReference type="ARBA" id="ARBA00022840"/>
    </source>
</evidence>
<dbReference type="GO" id="GO:0008270">
    <property type="term" value="F:zinc ion binding"/>
    <property type="evidence" value="ECO:0007669"/>
    <property type="project" value="UniProtKB-UniRule"/>
</dbReference>
<evidence type="ECO:0000256" key="12">
    <source>
        <dbReference type="ARBA" id="ARBA00023146"/>
    </source>
</evidence>
<evidence type="ECO:0000256" key="9">
    <source>
        <dbReference type="ARBA" id="ARBA00022833"/>
    </source>
</evidence>